<reference evidence="2 3" key="1">
    <citation type="submission" date="2021-10" db="EMBL/GenBank/DDBJ databases">
        <authorList>
            <person name="Criscuolo A."/>
        </authorList>
    </citation>
    <scope>NUCLEOTIDE SEQUENCE [LARGE SCALE GENOMIC DNA]</scope>
    <source>
        <strain evidence="3">CIP 111883</strain>
    </source>
</reference>
<dbReference type="Pfam" id="PF11738">
    <property type="entry name" value="DUF3298"/>
    <property type="match status" value="1"/>
</dbReference>
<dbReference type="Pfam" id="PF14903">
    <property type="entry name" value="WG_beta_rep"/>
    <property type="match status" value="6"/>
</dbReference>
<evidence type="ECO:0000313" key="2">
    <source>
        <dbReference type="EMBL" id="CAG9622380.1"/>
    </source>
</evidence>
<name>A0ABM8YQY2_9BACI</name>
<dbReference type="Gene3D" id="3.90.640.20">
    <property type="entry name" value="Heat-shock cognate protein, ATPase"/>
    <property type="match status" value="1"/>
</dbReference>
<proteinExistence type="predicted"/>
<evidence type="ECO:0000259" key="1">
    <source>
        <dbReference type="Pfam" id="PF11738"/>
    </source>
</evidence>
<gene>
    <name evidence="2" type="ORF">BACCIP111883_03171</name>
</gene>
<sequence length="572" mass="63918">MFGWVVRARLFPAEVKTKEGTKWGYIDANGKFVLKPTFDNAGDFQQNGLAIVSKGGTGVINQSGKFVVKPIYSSIFPFTEGRAIAMLNEGGSVVINEKGKVLTEKTYSFISPYQGGRAVFQEKKNGVLLYGYLDINGRVAIPAKYQYAFDFKTGKGLVQVNEGQYALLDSTGALLQTYPFQQMNGLSEGLISFKKTLQDKAGYVNETGQIVIAPQFGMALPFQGGRAVVNLSSDYKNEYGLIDRTGKFVIPPNYNDILIIGANRVAVGKAINPNEPYVGSIYAIADASTGQLLSEFVFGNVSNFQRGYSSVTKGVQTFFIDNNGRQVKDLPIVDGVGTLTMEGQLIKAFVDQRLSYYDKNGKLIWTQNTKIPLTRNASVLEEKYRPNMDYLVYYPQMQGIANKQAETKVNDYLKVQSQIIPIPNDKQLDYQYTGDFSVQFFQKNLIILELDGYHYPFGAAHGMPTKIMVPIDIKTGQNYQLKNLFKPNSDYVKVLSEIVGKQISENPANYFPDAYKGITANQPFYVSNDALFLYFSPYEIAPYAAGFPTFEIPFKEIDNIIDKRGVFWRSFH</sequence>
<dbReference type="Proteomes" id="UP000789833">
    <property type="component" value="Unassembled WGS sequence"/>
</dbReference>
<dbReference type="RefSeq" id="WP_230502778.1">
    <property type="nucleotide sequence ID" value="NZ_CAKJTJ010000020.1"/>
</dbReference>
<feature type="domain" description="DUF3298" evidence="1">
    <location>
        <begin position="482"/>
        <end position="555"/>
    </location>
</feature>
<accession>A0ABM8YQY2</accession>
<dbReference type="InterPro" id="IPR021729">
    <property type="entry name" value="DUF3298"/>
</dbReference>
<dbReference type="InterPro" id="IPR037126">
    <property type="entry name" value="PdaC/RsiV-like_sf"/>
</dbReference>
<comment type="caution">
    <text evidence="2">The sequence shown here is derived from an EMBL/GenBank/DDBJ whole genome shotgun (WGS) entry which is preliminary data.</text>
</comment>
<dbReference type="InterPro" id="IPR032774">
    <property type="entry name" value="WG_beta_rep"/>
</dbReference>
<dbReference type="EMBL" id="CAKJTJ010000020">
    <property type="protein sequence ID" value="CAG9622380.1"/>
    <property type="molecule type" value="Genomic_DNA"/>
</dbReference>
<organism evidence="2 3">
    <name type="scientific">Sutcliffiella rhizosphaerae</name>
    <dbReference type="NCBI Taxonomy" id="2880967"/>
    <lineage>
        <taxon>Bacteria</taxon>
        <taxon>Bacillati</taxon>
        <taxon>Bacillota</taxon>
        <taxon>Bacilli</taxon>
        <taxon>Bacillales</taxon>
        <taxon>Bacillaceae</taxon>
        <taxon>Sutcliffiella</taxon>
    </lineage>
</organism>
<protein>
    <recommendedName>
        <fullName evidence="1">DUF3298 domain-containing protein</fullName>
    </recommendedName>
</protein>
<dbReference type="PANTHER" id="PTHR37841">
    <property type="entry name" value="GLR2918 PROTEIN"/>
    <property type="match status" value="1"/>
</dbReference>
<keyword evidence="3" id="KW-1185">Reference proteome</keyword>
<evidence type="ECO:0000313" key="3">
    <source>
        <dbReference type="Proteomes" id="UP000789833"/>
    </source>
</evidence>
<dbReference type="PANTHER" id="PTHR37841:SF1">
    <property type="entry name" value="DUF3298 DOMAIN-CONTAINING PROTEIN"/>
    <property type="match status" value="1"/>
</dbReference>
<dbReference type="Gene3D" id="3.30.565.40">
    <property type="entry name" value="Fervidobacterium nodosum Rt17-B1 like"/>
    <property type="match status" value="1"/>
</dbReference>